<evidence type="ECO:0000259" key="4">
    <source>
        <dbReference type="PROSITE" id="PS51767"/>
    </source>
</evidence>
<accession>A0A1Y2A4A9</accession>
<dbReference type="Gene3D" id="2.40.70.10">
    <property type="entry name" value="Acid Proteases"/>
    <property type="match status" value="2"/>
</dbReference>
<dbReference type="OrthoDB" id="4074350at2759"/>
<feature type="region of interest" description="Disordered" evidence="2">
    <location>
        <begin position="490"/>
        <end position="690"/>
    </location>
</feature>
<dbReference type="PANTHER" id="PTHR47965">
    <property type="entry name" value="ASPARTYL PROTEASE-RELATED"/>
    <property type="match status" value="1"/>
</dbReference>
<reference evidence="5 6" key="1">
    <citation type="submission" date="2016-07" db="EMBL/GenBank/DDBJ databases">
        <title>Pervasive Adenine N6-methylation of Active Genes in Fungi.</title>
        <authorList>
            <consortium name="DOE Joint Genome Institute"/>
            <person name="Mondo S.J."/>
            <person name="Dannebaum R.O."/>
            <person name="Kuo R.C."/>
            <person name="Labutti K."/>
            <person name="Haridas S."/>
            <person name="Kuo A."/>
            <person name="Salamov A."/>
            <person name="Ahrendt S.R."/>
            <person name="Lipzen A."/>
            <person name="Sullivan W."/>
            <person name="Andreopoulos W.B."/>
            <person name="Clum A."/>
            <person name="Lindquist E."/>
            <person name="Daum C."/>
            <person name="Ramamoorthy G.K."/>
            <person name="Gryganskyi A."/>
            <person name="Culley D."/>
            <person name="Magnuson J.K."/>
            <person name="James T.Y."/>
            <person name="O'Malley M.A."/>
            <person name="Stajich J.E."/>
            <person name="Spatafora J.W."/>
            <person name="Visel A."/>
            <person name="Grigoriev I.V."/>
        </authorList>
    </citation>
    <scope>NUCLEOTIDE SEQUENCE [LARGE SCALE GENOMIC DNA]</scope>
    <source>
        <strain evidence="5 6">CBS 115471</strain>
    </source>
</reference>
<organism evidence="5 6">
    <name type="scientific">Clohesyomyces aquaticus</name>
    <dbReference type="NCBI Taxonomy" id="1231657"/>
    <lineage>
        <taxon>Eukaryota</taxon>
        <taxon>Fungi</taxon>
        <taxon>Dikarya</taxon>
        <taxon>Ascomycota</taxon>
        <taxon>Pezizomycotina</taxon>
        <taxon>Dothideomycetes</taxon>
        <taxon>Pleosporomycetidae</taxon>
        <taxon>Pleosporales</taxon>
        <taxon>Lindgomycetaceae</taxon>
        <taxon>Clohesyomyces</taxon>
    </lineage>
</organism>
<feature type="domain" description="Peptidase A1" evidence="4">
    <location>
        <begin position="36"/>
        <end position="402"/>
    </location>
</feature>
<keyword evidence="3" id="KW-0812">Transmembrane</keyword>
<keyword evidence="6" id="KW-1185">Reference proteome</keyword>
<dbReference type="EMBL" id="MCFA01000014">
    <property type="protein sequence ID" value="ORY17170.1"/>
    <property type="molecule type" value="Genomic_DNA"/>
</dbReference>
<protein>
    <submittedName>
        <fullName evidence="5">Aspartic peptidase domain-containing protein</fullName>
    </submittedName>
</protein>
<proteinExistence type="inferred from homology"/>
<evidence type="ECO:0000256" key="1">
    <source>
        <dbReference type="ARBA" id="ARBA00007447"/>
    </source>
</evidence>
<dbReference type="InterPro" id="IPR001461">
    <property type="entry name" value="Aspartic_peptidase_A1"/>
</dbReference>
<dbReference type="Pfam" id="PF00026">
    <property type="entry name" value="Asp"/>
    <property type="match status" value="1"/>
</dbReference>
<dbReference type="PROSITE" id="PS51767">
    <property type="entry name" value="PEPTIDASE_A1"/>
    <property type="match status" value="1"/>
</dbReference>
<evidence type="ECO:0000313" key="6">
    <source>
        <dbReference type="Proteomes" id="UP000193144"/>
    </source>
</evidence>
<keyword evidence="3" id="KW-0472">Membrane</keyword>
<dbReference type="InterPro" id="IPR021109">
    <property type="entry name" value="Peptidase_aspartic_dom_sf"/>
</dbReference>
<feature type="transmembrane region" description="Helical" evidence="3">
    <location>
        <begin position="448"/>
        <end position="471"/>
    </location>
</feature>
<dbReference type="GO" id="GO:0005576">
    <property type="term" value="C:extracellular region"/>
    <property type="evidence" value="ECO:0007669"/>
    <property type="project" value="TreeGrafter"/>
</dbReference>
<dbReference type="Proteomes" id="UP000193144">
    <property type="component" value="Unassembled WGS sequence"/>
</dbReference>
<dbReference type="GO" id="GO:0009277">
    <property type="term" value="C:fungal-type cell wall"/>
    <property type="evidence" value="ECO:0007669"/>
    <property type="project" value="TreeGrafter"/>
</dbReference>
<dbReference type="CDD" id="cd12087">
    <property type="entry name" value="TM_EGFR-like"/>
    <property type="match status" value="1"/>
</dbReference>
<dbReference type="GO" id="GO:0031505">
    <property type="term" value="P:fungal-type cell wall organization"/>
    <property type="evidence" value="ECO:0007669"/>
    <property type="project" value="TreeGrafter"/>
</dbReference>
<dbReference type="InterPro" id="IPR033121">
    <property type="entry name" value="PEPTIDASE_A1"/>
</dbReference>
<dbReference type="GO" id="GO:0006508">
    <property type="term" value="P:proteolysis"/>
    <property type="evidence" value="ECO:0007669"/>
    <property type="project" value="InterPro"/>
</dbReference>
<dbReference type="GO" id="GO:0004190">
    <property type="term" value="F:aspartic-type endopeptidase activity"/>
    <property type="evidence" value="ECO:0007669"/>
    <property type="project" value="InterPro"/>
</dbReference>
<name>A0A1Y2A4A9_9PLEO</name>
<feature type="region of interest" description="Disordered" evidence="2">
    <location>
        <begin position="417"/>
        <end position="441"/>
    </location>
</feature>
<dbReference type="STRING" id="1231657.A0A1Y2A4A9"/>
<dbReference type="AlphaFoldDB" id="A0A1Y2A4A9"/>
<keyword evidence="3" id="KW-1133">Transmembrane helix</keyword>
<feature type="compositionally biased region" description="Low complexity" evidence="2">
    <location>
        <begin position="417"/>
        <end position="435"/>
    </location>
</feature>
<gene>
    <name evidence="5" type="ORF">BCR34DRAFT_597251</name>
</gene>
<evidence type="ECO:0000256" key="2">
    <source>
        <dbReference type="SAM" id="MobiDB-lite"/>
    </source>
</evidence>
<comment type="similarity">
    <text evidence="1">Belongs to the peptidase A1 family.</text>
</comment>
<dbReference type="InterPro" id="IPR034164">
    <property type="entry name" value="Pepsin-like_dom"/>
</dbReference>
<sequence>MSLYRRAENNTIPAPVILPPGDFGGNDGQWTTFTINLGNDNENTAGQDFRVMISTSSPYILIPDRAEWCTVPTQQECAKARGVQLFRSSQSLGYDSTASSHWQQYGTYDVPLEAFPLIDWSPDPKFNASWGFENVGLGPSSPTTPILEKQLMAQVHSKDFFMGIFGLSQTSINPGNGGVDPFFVQFNNNNKNTPSKSYSYTAGAHYRNDSKGGVQGSVILGGRDVSRFTENGVSMGLPNNQTLLVGVQDITYTPDKQVTSNAFSMMNGSTGFYAVVDSTLPYFYLPGPICNEFKDKFQLDYDEKANMYWVSDSAHDQNKKNNATVSIRIGEKPGSQQFTSIRLPYDAFDLTAGFPLNGYNNNTGRKFFPMKQAPKGVFILGRTFLQEAYLTVDYERGNFSIAPALFSDPMPSSHVVPILSTSAPSSSPSSSSTPIGSGGGGGGLSPGAVAGIVVGIVIAFLLGALVAFLFWKKKHKKAVEENKPPAFDTVVAGDQIKPRRVSELDSEPPGSPEYYARRNDQKDVVPFPPLDETHEMDSPPVELWSPPITSSLSGHTENERDYFGAAAGPRRRGATRESSGKNTPGIPENLGPHELPAGDDVVAPVVWQSEDARSPDISPIHSRGPSDATAQTGIDTVVSRPDADGIARRPSQHIRGPSDAPTESTAVSEPTAEDREAWAQDSGPRRPLSG</sequence>
<comment type="caution">
    <text evidence="5">The sequence shown here is derived from an EMBL/GenBank/DDBJ whole genome shotgun (WGS) entry which is preliminary data.</text>
</comment>
<dbReference type="PANTHER" id="PTHR47965:SF101">
    <property type="entry name" value="HYPOTHETICAL ASPARTYL PROTEASE (EUROFUNG)-RELATED"/>
    <property type="match status" value="1"/>
</dbReference>
<dbReference type="CDD" id="cd05471">
    <property type="entry name" value="pepsin_like"/>
    <property type="match status" value="1"/>
</dbReference>
<evidence type="ECO:0000256" key="3">
    <source>
        <dbReference type="SAM" id="Phobius"/>
    </source>
</evidence>
<evidence type="ECO:0000313" key="5">
    <source>
        <dbReference type="EMBL" id="ORY17170.1"/>
    </source>
</evidence>
<dbReference type="SUPFAM" id="SSF50630">
    <property type="entry name" value="Acid proteases"/>
    <property type="match status" value="1"/>
</dbReference>